<name>D1C2P1_SPHTD</name>
<sequence>MGTEIIFVRHGETAGNLDGRLHGRTDLPLTERGRLQAQRVAERLAGLTDIGALYSSPLQRARATAETIGRRLSLTPTLHDDLMELNFGDMEGHTLQELQQKHPDLYARLMDSRDLDAGFPNGETRREFHARVARALDALRELYAGSRLVIVSHLMVIGSGLAQLLTGDPNRWDEFLVANCSVTHLEIAPSGAVALHCWNDISHLDQTTEATGWTLPS</sequence>
<evidence type="ECO:0000256" key="2">
    <source>
        <dbReference type="PIRSR" id="PIRSR613078-2"/>
    </source>
</evidence>
<dbReference type="SMART" id="SM00855">
    <property type="entry name" value="PGAM"/>
    <property type="match status" value="1"/>
</dbReference>
<dbReference type="PANTHER" id="PTHR48100">
    <property type="entry name" value="BROAD-SPECIFICITY PHOSPHATASE YOR283W-RELATED"/>
    <property type="match status" value="1"/>
</dbReference>
<dbReference type="GO" id="GO:0005737">
    <property type="term" value="C:cytoplasm"/>
    <property type="evidence" value="ECO:0007669"/>
    <property type="project" value="TreeGrafter"/>
</dbReference>
<evidence type="ECO:0000313" key="4">
    <source>
        <dbReference type="Proteomes" id="UP000002027"/>
    </source>
</evidence>
<dbReference type="Pfam" id="PF00300">
    <property type="entry name" value="His_Phos_1"/>
    <property type="match status" value="1"/>
</dbReference>
<accession>D1C2P1</accession>
<dbReference type="eggNOG" id="COG0406">
    <property type="taxonomic scope" value="Bacteria"/>
</dbReference>
<dbReference type="PANTHER" id="PTHR48100:SF1">
    <property type="entry name" value="HISTIDINE PHOSPHATASE FAMILY PROTEIN-RELATED"/>
    <property type="match status" value="1"/>
</dbReference>
<protein>
    <submittedName>
        <fullName evidence="3">Phosphoglycerate mutase</fullName>
    </submittedName>
</protein>
<dbReference type="HOGENOM" id="CLU_033323_8_4_0"/>
<dbReference type="KEGG" id="sti:Sthe_1072"/>
<evidence type="ECO:0000256" key="1">
    <source>
        <dbReference type="PIRSR" id="PIRSR613078-1"/>
    </source>
</evidence>
<dbReference type="RefSeq" id="WP_012871555.1">
    <property type="nucleotide sequence ID" value="NC_013523.1"/>
</dbReference>
<dbReference type="CDD" id="cd07067">
    <property type="entry name" value="HP_PGM_like"/>
    <property type="match status" value="1"/>
</dbReference>
<organism evidence="3 4">
    <name type="scientific">Sphaerobacter thermophilus (strain ATCC 49802 / DSM 20745 / KCCM 41009 / NCIMB 13125 / S 6022)</name>
    <dbReference type="NCBI Taxonomy" id="479434"/>
    <lineage>
        <taxon>Bacteria</taxon>
        <taxon>Pseudomonadati</taxon>
        <taxon>Thermomicrobiota</taxon>
        <taxon>Thermomicrobia</taxon>
        <taxon>Sphaerobacterales</taxon>
        <taxon>Sphaerobacterineae</taxon>
        <taxon>Sphaerobacteraceae</taxon>
        <taxon>Sphaerobacter</taxon>
    </lineage>
</organism>
<reference evidence="4" key="1">
    <citation type="submission" date="2009-11" db="EMBL/GenBank/DDBJ databases">
        <title>The complete chromosome 1 of Sphaerobacter thermophilus DSM 20745.</title>
        <authorList>
            <person name="Lucas S."/>
            <person name="Copeland A."/>
            <person name="Lapidus A."/>
            <person name="Glavina del Rio T."/>
            <person name="Dalin E."/>
            <person name="Tice H."/>
            <person name="Bruce D."/>
            <person name="Goodwin L."/>
            <person name="Pitluck S."/>
            <person name="Kyrpides N."/>
            <person name="Mavromatis K."/>
            <person name="Ivanova N."/>
            <person name="Mikhailova N."/>
            <person name="LaButti K.M."/>
            <person name="Clum A."/>
            <person name="Sun H.I."/>
            <person name="Brettin T."/>
            <person name="Detter J.C."/>
            <person name="Han C."/>
            <person name="Larimer F."/>
            <person name="Land M."/>
            <person name="Hauser L."/>
            <person name="Markowitz V."/>
            <person name="Cheng J.F."/>
            <person name="Hugenholtz P."/>
            <person name="Woyke T."/>
            <person name="Wu D."/>
            <person name="Steenblock K."/>
            <person name="Schneider S."/>
            <person name="Pukall R."/>
            <person name="Goeker M."/>
            <person name="Klenk H.P."/>
            <person name="Eisen J.A."/>
        </authorList>
    </citation>
    <scope>NUCLEOTIDE SEQUENCE [LARGE SCALE GENOMIC DNA]</scope>
    <source>
        <strain evidence="4">ATCC 49802 / DSM 20745 / S 6022</strain>
    </source>
</reference>
<dbReference type="InterPro" id="IPR029033">
    <property type="entry name" value="His_PPase_superfam"/>
</dbReference>
<gene>
    <name evidence="3" type="ordered locus">Sthe_1072</name>
</gene>
<dbReference type="InterPro" id="IPR050275">
    <property type="entry name" value="PGM_Phosphatase"/>
</dbReference>
<feature type="binding site" evidence="2">
    <location>
        <begin position="9"/>
        <end position="16"/>
    </location>
    <ligand>
        <name>substrate</name>
    </ligand>
</feature>
<dbReference type="InterPro" id="IPR013078">
    <property type="entry name" value="His_Pase_superF_clade-1"/>
</dbReference>
<reference evidence="3 4" key="2">
    <citation type="journal article" date="2010" name="Stand. Genomic Sci.">
        <title>Complete genome sequence of Desulfohalobium retbaense type strain (HR(100)).</title>
        <authorList>
            <person name="Spring S."/>
            <person name="Nolan M."/>
            <person name="Lapidus A."/>
            <person name="Glavina Del Rio T."/>
            <person name="Copeland A."/>
            <person name="Tice H."/>
            <person name="Cheng J.F."/>
            <person name="Lucas S."/>
            <person name="Land M."/>
            <person name="Chen F."/>
            <person name="Bruce D."/>
            <person name="Goodwin L."/>
            <person name="Pitluck S."/>
            <person name="Ivanova N."/>
            <person name="Mavromatis K."/>
            <person name="Mikhailova N."/>
            <person name="Pati A."/>
            <person name="Chen A."/>
            <person name="Palaniappan K."/>
            <person name="Hauser L."/>
            <person name="Chang Y.J."/>
            <person name="Jeffries C.D."/>
            <person name="Munk C."/>
            <person name="Kiss H."/>
            <person name="Chain P."/>
            <person name="Han C."/>
            <person name="Brettin T."/>
            <person name="Detter J.C."/>
            <person name="Schuler E."/>
            <person name="Goker M."/>
            <person name="Rohde M."/>
            <person name="Bristow J."/>
            <person name="Eisen J.A."/>
            <person name="Markowitz V."/>
            <person name="Hugenholtz P."/>
            <person name="Kyrpides N.C."/>
            <person name="Klenk H.P."/>
        </authorList>
    </citation>
    <scope>NUCLEOTIDE SEQUENCE [LARGE SCALE GENOMIC DNA]</scope>
    <source>
        <strain evidence="4">ATCC 49802 / DSM 20745 / S 6022</strain>
    </source>
</reference>
<dbReference type="STRING" id="479434.Sthe_1072"/>
<dbReference type="EMBL" id="CP001823">
    <property type="protein sequence ID" value="ACZ38508.1"/>
    <property type="molecule type" value="Genomic_DNA"/>
</dbReference>
<dbReference type="FunCoup" id="D1C2P1">
    <property type="interactions" value="355"/>
</dbReference>
<dbReference type="GO" id="GO:0016791">
    <property type="term" value="F:phosphatase activity"/>
    <property type="evidence" value="ECO:0007669"/>
    <property type="project" value="TreeGrafter"/>
</dbReference>
<dbReference type="AlphaFoldDB" id="D1C2P1"/>
<feature type="binding site" evidence="2">
    <location>
        <position position="60"/>
    </location>
    <ligand>
        <name>substrate</name>
    </ligand>
</feature>
<evidence type="ECO:0000313" key="3">
    <source>
        <dbReference type="EMBL" id="ACZ38508.1"/>
    </source>
</evidence>
<feature type="active site" description="Tele-phosphohistidine intermediate" evidence="1">
    <location>
        <position position="10"/>
    </location>
</feature>
<dbReference type="OrthoDB" id="9781415at2"/>
<proteinExistence type="predicted"/>
<dbReference type="Proteomes" id="UP000002027">
    <property type="component" value="Chromosome 1"/>
</dbReference>
<keyword evidence="4" id="KW-1185">Reference proteome</keyword>
<feature type="active site" description="Proton donor/acceptor" evidence="1">
    <location>
        <position position="84"/>
    </location>
</feature>
<dbReference type="Gene3D" id="3.40.50.1240">
    <property type="entry name" value="Phosphoglycerate mutase-like"/>
    <property type="match status" value="1"/>
</dbReference>
<dbReference type="SUPFAM" id="SSF53254">
    <property type="entry name" value="Phosphoglycerate mutase-like"/>
    <property type="match status" value="1"/>
</dbReference>
<dbReference type="InParanoid" id="D1C2P1"/>